<proteinExistence type="predicted"/>
<keyword evidence="3" id="KW-1185">Reference proteome</keyword>
<accession>A0A8H5B1S3</accession>
<evidence type="ECO:0000313" key="2">
    <source>
        <dbReference type="EMBL" id="KAF5314731.1"/>
    </source>
</evidence>
<gene>
    <name evidence="2" type="ORF">D9611_007044</name>
</gene>
<dbReference type="OrthoDB" id="3080365at2759"/>
<evidence type="ECO:0000256" key="1">
    <source>
        <dbReference type="SAM" id="MobiDB-lite"/>
    </source>
</evidence>
<organism evidence="2 3">
    <name type="scientific">Ephemerocybe angulata</name>
    <dbReference type="NCBI Taxonomy" id="980116"/>
    <lineage>
        <taxon>Eukaryota</taxon>
        <taxon>Fungi</taxon>
        <taxon>Dikarya</taxon>
        <taxon>Basidiomycota</taxon>
        <taxon>Agaricomycotina</taxon>
        <taxon>Agaricomycetes</taxon>
        <taxon>Agaricomycetidae</taxon>
        <taxon>Agaricales</taxon>
        <taxon>Agaricineae</taxon>
        <taxon>Psathyrellaceae</taxon>
        <taxon>Ephemerocybe</taxon>
    </lineage>
</organism>
<sequence length="182" mass="19262">MPRFRIHTRSERYKSPQLNASQSIDHPPHPPKSPLPSSTHTTMFSSKFAATLLLAVAALSSATPLAKRGDATCTFSVSGFNFPTTEPPVPATPSVAAEWKTFVGEMFSESVPPESVVVGETTITGPAGSTGNIYEVITTVGAPSVTDDEAKAIVTGWAPRTIFSEPGSGDNMRWHIDSVSCA</sequence>
<dbReference type="AlphaFoldDB" id="A0A8H5B1S3"/>
<name>A0A8H5B1S3_9AGAR</name>
<evidence type="ECO:0000313" key="3">
    <source>
        <dbReference type="Proteomes" id="UP000541558"/>
    </source>
</evidence>
<dbReference type="EMBL" id="JAACJK010000221">
    <property type="protein sequence ID" value="KAF5314731.1"/>
    <property type="molecule type" value="Genomic_DNA"/>
</dbReference>
<comment type="caution">
    <text evidence="2">The sequence shown here is derived from an EMBL/GenBank/DDBJ whole genome shotgun (WGS) entry which is preliminary data.</text>
</comment>
<protein>
    <submittedName>
        <fullName evidence="2">Uncharacterized protein</fullName>
    </submittedName>
</protein>
<reference evidence="2 3" key="1">
    <citation type="journal article" date="2020" name="ISME J.">
        <title>Uncovering the hidden diversity of litter-decomposition mechanisms in mushroom-forming fungi.</title>
        <authorList>
            <person name="Floudas D."/>
            <person name="Bentzer J."/>
            <person name="Ahren D."/>
            <person name="Johansson T."/>
            <person name="Persson P."/>
            <person name="Tunlid A."/>
        </authorList>
    </citation>
    <scope>NUCLEOTIDE SEQUENCE [LARGE SCALE GENOMIC DNA]</scope>
    <source>
        <strain evidence="2 3">CBS 175.51</strain>
    </source>
</reference>
<feature type="region of interest" description="Disordered" evidence="1">
    <location>
        <begin position="1"/>
        <end position="40"/>
    </location>
</feature>
<dbReference type="Proteomes" id="UP000541558">
    <property type="component" value="Unassembled WGS sequence"/>
</dbReference>